<name>A0ACA9KD27_9GLOM</name>
<keyword evidence="2" id="KW-1185">Reference proteome</keyword>
<dbReference type="EMBL" id="CAJVPU010000907">
    <property type="protein sequence ID" value="CAG8465981.1"/>
    <property type="molecule type" value="Genomic_DNA"/>
</dbReference>
<accession>A0ACA9KD27</accession>
<evidence type="ECO:0000313" key="1">
    <source>
        <dbReference type="EMBL" id="CAG8465981.1"/>
    </source>
</evidence>
<proteinExistence type="predicted"/>
<organism evidence="1 2">
    <name type="scientific">Dentiscutata heterogama</name>
    <dbReference type="NCBI Taxonomy" id="1316150"/>
    <lineage>
        <taxon>Eukaryota</taxon>
        <taxon>Fungi</taxon>
        <taxon>Fungi incertae sedis</taxon>
        <taxon>Mucoromycota</taxon>
        <taxon>Glomeromycotina</taxon>
        <taxon>Glomeromycetes</taxon>
        <taxon>Diversisporales</taxon>
        <taxon>Gigasporaceae</taxon>
        <taxon>Dentiscutata</taxon>
    </lineage>
</organism>
<reference evidence="1" key="1">
    <citation type="submission" date="2021-06" db="EMBL/GenBank/DDBJ databases">
        <authorList>
            <person name="Kallberg Y."/>
            <person name="Tangrot J."/>
            <person name="Rosling A."/>
        </authorList>
    </citation>
    <scope>NUCLEOTIDE SEQUENCE</scope>
    <source>
        <strain evidence="1">IL203A</strain>
    </source>
</reference>
<evidence type="ECO:0000313" key="2">
    <source>
        <dbReference type="Proteomes" id="UP000789702"/>
    </source>
</evidence>
<gene>
    <name evidence="1" type="ORF">DHETER_LOCUS1497</name>
</gene>
<dbReference type="Proteomes" id="UP000789702">
    <property type="component" value="Unassembled WGS sequence"/>
</dbReference>
<comment type="caution">
    <text evidence="1">The sequence shown here is derived from an EMBL/GenBank/DDBJ whole genome shotgun (WGS) entry which is preliminary data.</text>
</comment>
<sequence length="937" mass="108248">MPPLTLYGFIGGRILTNNLTLIKYEELIQTDGEESIVKIWCGKRVKIKKLKDISKCDDSNIKRFEIEVKQFDHPNLLKVFGLTYEIANNGDLRNYLKQKSSSSDPLDWNRKLILIRHVVSGLKYLHERSIVHTELHPCNIFVHDGIPKIANIGMSKIRTPCDLSFTQYTPPEICNDGVEPFRNNYNVSLALEIINDRRPNCLEILKELEIVDKREKLNGFRNNETTCELDIRVLEREKGLQKEFIETFGLNKARNLVDHDFVLGTKTILSDLGDLDMSFLKDEPDIFQSSFDDNAKLYVPIAFVRYNSDVDNVDEQFILDVSNALNSLDDNEKKEKLNRILNEWGNFVVSEVVIGGAILIKNWSSISDANKLRLMTYIQWGIDYAKGGESPIFSKAPLDDLPQLETSKKVLKTIGELYDWLEDIYNYRNLEIISYEKFKQSYKLLPNNLIEQFPAIESTNNPSLRMIPQISPTEYEQTKFSEWIKVQKKTSKHPLLRDWVNELSLEHGIILKLPHLISSENVCLKFSKEPKITNMNEVILLLKQPRTQLEAYLLDNGIKESNYLKFKDIPFFDHNLTKKPSKKIYCQIIVKLARISFELANIEPIEQVSNMVNLSLESCEPYKNLYELFSNHYGHLVPKTLILGAKLSIEHDVSQNIIDDERNLNSCDALSIRKTLSKWDEQHKLINTKLLMSNGAIIKRDYIETWLKTLIDNPKNWKIVSYEDWTPMYKILKQTQCKIIDEILSDKYRIVISGKESLQWDDQTSVSIKFPGPVDKNYQIYGSVAKKNIFGIWENISDVVVGFNYANEYGSVAILHKNKDISIQIAHGKQNISNSQISLDCNNLYADCILVTSFISQSTKNTSFYEIDLKYWTTTTVNLEIIEKQNSGRHGKTSDQYPQETAIQWCIIYTNIDELVNNNKSFPWNVFGITLDESTKK</sequence>
<protein>
    <submittedName>
        <fullName evidence="1">1566_t:CDS:1</fullName>
    </submittedName>
</protein>